<name>A0ABY8XWI6_9PSEU</name>
<feature type="transmembrane region" description="Helical" evidence="1">
    <location>
        <begin position="110"/>
        <end position="129"/>
    </location>
</feature>
<evidence type="ECO:0000313" key="3">
    <source>
        <dbReference type="Proteomes" id="UP001227101"/>
    </source>
</evidence>
<evidence type="ECO:0008006" key="4">
    <source>
        <dbReference type="Google" id="ProtNLM"/>
    </source>
</evidence>
<feature type="transmembrane region" description="Helical" evidence="1">
    <location>
        <begin position="81"/>
        <end position="104"/>
    </location>
</feature>
<protein>
    <recommendedName>
        <fullName evidence="4">Integral membrane protein</fullName>
    </recommendedName>
</protein>
<evidence type="ECO:0000313" key="2">
    <source>
        <dbReference type="EMBL" id="WIV60079.1"/>
    </source>
</evidence>
<feature type="transmembrane region" description="Helical" evidence="1">
    <location>
        <begin position="21"/>
        <end position="41"/>
    </location>
</feature>
<keyword evidence="1" id="KW-0472">Membrane</keyword>
<dbReference type="RefSeq" id="WP_285457641.1">
    <property type="nucleotide sequence ID" value="NZ_CP127173.1"/>
</dbReference>
<keyword evidence="1" id="KW-1133">Transmembrane helix</keyword>
<gene>
    <name evidence="2" type="ORF">QP939_16390</name>
</gene>
<keyword evidence="3" id="KW-1185">Reference proteome</keyword>
<accession>A0ABY8XWI6</accession>
<evidence type="ECO:0000256" key="1">
    <source>
        <dbReference type="SAM" id="Phobius"/>
    </source>
</evidence>
<dbReference type="Proteomes" id="UP001227101">
    <property type="component" value="Chromosome"/>
</dbReference>
<organism evidence="2 3">
    <name type="scientific">Amycolatopsis nalaikhensis</name>
    <dbReference type="NCBI Taxonomy" id="715472"/>
    <lineage>
        <taxon>Bacteria</taxon>
        <taxon>Bacillati</taxon>
        <taxon>Actinomycetota</taxon>
        <taxon>Actinomycetes</taxon>
        <taxon>Pseudonocardiales</taxon>
        <taxon>Pseudonocardiaceae</taxon>
        <taxon>Amycolatopsis</taxon>
    </lineage>
</organism>
<reference evidence="2 3" key="1">
    <citation type="submission" date="2023-06" db="EMBL/GenBank/DDBJ databases">
        <authorList>
            <person name="Oyuntsetseg B."/>
            <person name="Kim S.B."/>
        </authorList>
    </citation>
    <scope>NUCLEOTIDE SEQUENCE [LARGE SCALE GENOMIC DNA]</scope>
    <source>
        <strain evidence="2 3">2-2</strain>
    </source>
</reference>
<proteinExistence type="predicted"/>
<keyword evidence="1" id="KW-0812">Transmembrane</keyword>
<dbReference type="EMBL" id="CP127173">
    <property type="protein sequence ID" value="WIV60079.1"/>
    <property type="molecule type" value="Genomic_DNA"/>
</dbReference>
<feature type="transmembrane region" description="Helical" evidence="1">
    <location>
        <begin position="53"/>
        <end position="74"/>
    </location>
</feature>
<sequence>MPVSGANADREVRRGIRTMRLAIAAQAVLYLVIAGLVWYLATTVDDLGDIGWPLVFVSVNAVLMVVLVVCAVRLGRRERKVVFTIMGLETAFAAMLLIGLIATFFEESSISSGAPAGLVAWGLLMLAVMRPVQQPEFRAAFGLPPMRTRPKKK</sequence>